<protein>
    <submittedName>
        <fullName evidence="2">AIG2-like family protein</fullName>
    </submittedName>
</protein>
<dbReference type="Proteomes" id="UP000315003">
    <property type="component" value="Chromosome"/>
</dbReference>
<gene>
    <name evidence="2" type="ORF">SV7mr_34670</name>
</gene>
<dbReference type="InterPro" id="IPR036568">
    <property type="entry name" value="GGCT-like_sf"/>
</dbReference>
<accession>A0A517SXQ9</accession>
<name>A0A517SXQ9_9BACT</name>
<dbReference type="EMBL" id="CP036272">
    <property type="protein sequence ID" value="QDT60938.1"/>
    <property type="molecule type" value="Genomic_DNA"/>
</dbReference>
<dbReference type="InterPro" id="IPR013024">
    <property type="entry name" value="GGCT-like"/>
</dbReference>
<reference evidence="2 3" key="1">
    <citation type="submission" date="2019-02" db="EMBL/GenBank/DDBJ databases">
        <title>Deep-cultivation of Planctomycetes and their phenomic and genomic characterization uncovers novel biology.</title>
        <authorList>
            <person name="Wiegand S."/>
            <person name="Jogler M."/>
            <person name="Boedeker C."/>
            <person name="Pinto D."/>
            <person name="Vollmers J."/>
            <person name="Rivas-Marin E."/>
            <person name="Kohn T."/>
            <person name="Peeters S.H."/>
            <person name="Heuer A."/>
            <person name="Rast P."/>
            <person name="Oberbeckmann S."/>
            <person name="Bunk B."/>
            <person name="Jeske O."/>
            <person name="Meyerdierks A."/>
            <person name="Storesund J.E."/>
            <person name="Kallscheuer N."/>
            <person name="Luecker S."/>
            <person name="Lage O.M."/>
            <person name="Pohl T."/>
            <person name="Merkel B.J."/>
            <person name="Hornburger P."/>
            <person name="Mueller R.-W."/>
            <person name="Bruemmer F."/>
            <person name="Labrenz M."/>
            <person name="Spormann A.M."/>
            <person name="Op den Camp H."/>
            <person name="Overmann J."/>
            <person name="Amann R."/>
            <person name="Jetten M.S.M."/>
            <person name="Mascher T."/>
            <person name="Medema M.H."/>
            <person name="Devos D.P."/>
            <person name="Kaster A.-K."/>
            <person name="Ovreas L."/>
            <person name="Rohde M."/>
            <person name="Galperin M.Y."/>
            <person name="Jogler C."/>
        </authorList>
    </citation>
    <scope>NUCLEOTIDE SEQUENCE [LARGE SCALE GENOMIC DNA]</scope>
    <source>
        <strain evidence="2 3">SV_7m_r</strain>
    </source>
</reference>
<dbReference type="SUPFAM" id="SSF110857">
    <property type="entry name" value="Gamma-glutamyl cyclotransferase-like"/>
    <property type="match status" value="1"/>
</dbReference>
<evidence type="ECO:0000259" key="1">
    <source>
        <dbReference type="Pfam" id="PF06094"/>
    </source>
</evidence>
<dbReference type="CDD" id="cd06661">
    <property type="entry name" value="GGCT_like"/>
    <property type="match status" value="1"/>
</dbReference>
<dbReference type="Gene3D" id="3.10.490.10">
    <property type="entry name" value="Gamma-glutamyl cyclotransferase-like"/>
    <property type="match status" value="1"/>
</dbReference>
<dbReference type="AlphaFoldDB" id="A0A517SXQ9"/>
<dbReference type="Pfam" id="PF06094">
    <property type="entry name" value="GGACT"/>
    <property type="match status" value="1"/>
</dbReference>
<dbReference type="InterPro" id="IPR009288">
    <property type="entry name" value="AIG2-like_dom"/>
</dbReference>
<dbReference type="RefSeq" id="WP_419187473.1">
    <property type="nucleotide sequence ID" value="NZ_CP036272.1"/>
</dbReference>
<feature type="domain" description="Gamma-glutamylcyclotransferase AIG2-like" evidence="1">
    <location>
        <begin position="18"/>
        <end position="138"/>
    </location>
</feature>
<evidence type="ECO:0000313" key="2">
    <source>
        <dbReference type="EMBL" id="QDT60938.1"/>
    </source>
</evidence>
<organism evidence="2 3">
    <name type="scientific">Stieleria bergensis</name>
    <dbReference type="NCBI Taxonomy" id="2528025"/>
    <lineage>
        <taxon>Bacteria</taxon>
        <taxon>Pseudomonadati</taxon>
        <taxon>Planctomycetota</taxon>
        <taxon>Planctomycetia</taxon>
        <taxon>Pirellulales</taxon>
        <taxon>Pirellulaceae</taxon>
        <taxon>Stieleria</taxon>
    </lineage>
</organism>
<keyword evidence="3" id="KW-1185">Reference proteome</keyword>
<evidence type="ECO:0000313" key="3">
    <source>
        <dbReference type="Proteomes" id="UP000315003"/>
    </source>
</evidence>
<proteinExistence type="predicted"/>
<sequence>MDTQSAADDLLATDVQAMFVYGTLQRGQRREVNWPRQPLSIQPAWIWGDLFGRSDYPALRPGKRKVRGELWRFAAQDMPQTLEILDEIEGTTDNGPQDRYQRRLSEANILNADNRSANPVSVDPATSPIRCFTYLYHWDVHEQGFLRCPVVDGFQHWTAQSWQDHFGVQNAADDDQ</sequence>